<reference evidence="3" key="1">
    <citation type="submission" date="2017-06" db="EMBL/GenBank/DDBJ databases">
        <authorList>
            <person name="Varghese N."/>
            <person name="Submissions S."/>
        </authorList>
    </citation>
    <scope>NUCLEOTIDE SEQUENCE [LARGE SCALE GENOMIC DNA]</scope>
    <source>
        <strain evidence="3">JAD2</strain>
    </source>
</reference>
<feature type="domain" description="Glutaredoxin" evidence="1">
    <location>
        <begin position="10"/>
        <end position="69"/>
    </location>
</feature>
<dbReference type="InterPro" id="IPR011767">
    <property type="entry name" value="GLR_AS"/>
</dbReference>
<dbReference type="InterPro" id="IPR051548">
    <property type="entry name" value="Grx-like_ET"/>
</dbReference>
<organism evidence="2 3">
    <name type="scientific">Thermoflexus hugenholtzii JAD2</name>
    <dbReference type="NCBI Taxonomy" id="877466"/>
    <lineage>
        <taxon>Bacteria</taxon>
        <taxon>Bacillati</taxon>
        <taxon>Chloroflexota</taxon>
        <taxon>Thermoflexia</taxon>
        <taxon>Thermoflexales</taxon>
        <taxon>Thermoflexaceae</taxon>
        <taxon>Thermoflexus</taxon>
    </lineage>
</organism>
<dbReference type="AlphaFoldDB" id="A0A212R5X2"/>
<dbReference type="Gene3D" id="3.40.30.10">
    <property type="entry name" value="Glutaredoxin"/>
    <property type="match status" value="1"/>
</dbReference>
<dbReference type="InterPro" id="IPR036249">
    <property type="entry name" value="Thioredoxin-like_sf"/>
</dbReference>
<evidence type="ECO:0000313" key="2">
    <source>
        <dbReference type="EMBL" id="SNB67494.1"/>
    </source>
</evidence>
<dbReference type="GO" id="GO:0045454">
    <property type="term" value="P:cell redox homeostasis"/>
    <property type="evidence" value="ECO:0007669"/>
    <property type="project" value="TreeGrafter"/>
</dbReference>
<dbReference type="PROSITE" id="PS00195">
    <property type="entry name" value="GLUTAREDOXIN_1"/>
    <property type="match status" value="1"/>
</dbReference>
<sequence>MAGTGKWPRVIIFTTPNCPWCRAAKEYLRQRGVPFKEVDVSRDAAAARDLVRRTGQMGVPVLDIGGKIVIGFNRPQIDALLGLRKK</sequence>
<dbReference type="OrthoDB" id="9795531at2"/>
<name>A0A212R5X2_9CHLR</name>
<evidence type="ECO:0000259" key="1">
    <source>
        <dbReference type="Pfam" id="PF00462"/>
    </source>
</evidence>
<dbReference type="Pfam" id="PF00462">
    <property type="entry name" value="Glutaredoxin"/>
    <property type="match status" value="1"/>
</dbReference>
<dbReference type="PROSITE" id="PS51354">
    <property type="entry name" value="GLUTAREDOXIN_2"/>
    <property type="match status" value="1"/>
</dbReference>
<dbReference type="InterPro" id="IPR002109">
    <property type="entry name" value="Glutaredoxin"/>
</dbReference>
<dbReference type="FunCoup" id="A0A212R5X2">
    <property type="interactions" value="3"/>
</dbReference>
<dbReference type="RefSeq" id="WP_088571511.1">
    <property type="nucleotide sequence ID" value="NZ_FYEK01000031.1"/>
</dbReference>
<proteinExistence type="predicted"/>
<dbReference type="SUPFAM" id="SSF52833">
    <property type="entry name" value="Thioredoxin-like"/>
    <property type="match status" value="1"/>
</dbReference>
<gene>
    <name evidence="2" type="ORF">SAMN02746019_00013340</name>
</gene>
<keyword evidence="3" id="KW-1185">Reference proteome</keyword>
<dbReference type="NCBIfam" id="TIGR02196">
    <property type="entry name" value="GlrX_YruB"/>
    <property type="match status" value="1"/>
</dbReference>
<evidence type="ECO:0000313" key="3">
    <source>
        <dbReference type="Proteomes" id="UP000197025"/>
    </source>
</evidence>
<dbReference type="InParanoid" id="A0A212R5X2"/>
<dbReference type="CDD" id="cd02976">
    <property type="entry name" value="NrdH"/>
    <property type="match status" value="1"/>
</dbReference>
<accession>A0A212R5X2</accession>
<dbReference type="GO" id="GO:0009055">
    <property type="term" value="F:electron transfer activity"/>
    <property type="evidence" value="ECO:0007669"/>
    <property type="project" value="TreeGrafter"/>
</dbReference>
<dbReference type="Proteomes" id="UP000197025">
    <property type="component" value="Unassembled WGS sequence"/>
</dbReference>
<protein>
    <submittedName>
        <fullName evidence="2">Glutaredoxin-like protein, YruB-family</fullName>
    </submittedName>
</protein>
<dbReference type="EMBL" id="FYEK01000031">
    <property type="protein sequence ID" value="SNB67494.1"/>
    <property type="molecule type" value="Genomic_DNA"/>
</dbReference>
<dbReference type="PANTHER" id="PTHR34386">
    <property type="entry name" value="GLUTAREDOXIN"/>
    <property type="match status" value="1"/>
</dbReference>
<dbReference type="InterPro" id="IPR011911">
    <property type="entry name" value="GlrX_YruB"/>
</dbReference>
<dbReference type="PANTHER" id="PTHR34386:SF1">
    <property type="entry name" value="GLUTAREDOXIN-LIKE PROTEIN NRDH"/>
    <property type="match status" value="1"/>
</dbReference>